<dbReference type="PANTHER" id="PTHR15503">
    <property type="entry name" value="LDOC1 RELATED"/>
    <property type="match status" value="1"/>
</dbReference>
<sequence>MYAGQVFRNCFVQVDDAWLEANLIPLDLVDLDIILGMDWLEKHHASMDCFRKEVTLRSPGQPKFTFCGERTALPTFLISAITAKRILKKGCEGYLVHIIDSREITLYLEDILVVCDFPDVFPDDLPGLPPERKIEFTIELLPGTNPIYQTPYMMAPADSES</sequence>
<evidence type="ECO:0008006" key="3">
    <source>
        <dbReference type="Google" id="ProtNLM"/>
    </source>
</evidence>
<dbReference type="InterPro" id="IPR021109">
    <property type="entry name" value="Peptidase_aspartic_dom_sf"/>
</dbReference>
<dbReference type="Proteomes" id="UP001054821">
    <property type="component" value="Chromosome 1"/>
</dbReference>
<dbReference type="AlphaFoldDB" id="A0AAD4ZLM0"/>
<evidence type="ECO:0000313" key="2">
    <source>
        <dbReference type="Proteomes" id="UP001054821"/>
    </source>
</evidence>
<dbReference type="PANTHER" id="PTHR15503:SF45">
    <property type="entry name" value="RNA-DIRECTED DNA POLYMERASE HOMOLOG"/>
    <property type="match status" value="1"/>
</dbReference>
<dbReference type="InterPro" id="IPR032567">
    <property type="entry name" value="RTL1-rel"/>
</dbReference>
<dbReference type="Pfam" id="PF08284">
    <property type="entry name" value="RVP_2"/>
    <property type="match status" value="1"/>
</dbReference>
<name>A0AAD4ZLM0_PRUDU</name>
<gene>
    <name evidence="1" type="ORF">L3X38_003214</name>
</gene>
<reference evidence="1 2" key="1">
    <citation type="journal article" date="2022" name="G3 (Bethesda)">
        <title>Whole-genome sequence and methylome profiling of the almond [Prunus dulcis (Mill.) D.A. Webb] cultivar 'Nonpareil'.</title>
        <authorList>
            <person name="D'Amico-Willman K.M."/>
            <person name="Ouma W.Z."/>
            <person name="Meulia T."/>
            <person name="Sideli G.M."/>
            <person name="Gradziel T.M."/>
            <person name="Fresnedo-Ramirez J."/>
        </authorList>
    </citation>
    <scope>NUCLEOTIDE SEQUENCE [LARGE SCALE GENOMIC DNA]</scope>
    <source>
        <strain evidence="1">Clone GOH B32 T37-40</strain>
    </source>
</reference>
<protein>
    <recommendedName>
        <fullName evidence="3">Reverse transcriptase domain-containing protein</fullName>
    </recommendedName>
</protein>
<accession>A0AAD4ZLM0</accession>
<dbReference type="EMBL" id="JAJFAZ020000001">
    <property type="protein sequence ID" value="KAI5350323.1"/>
    <property type="molecule type" value="Genomic_DNA"/>
</dbReference>
<comment type="caution">
    <text evidence="1">The sequence shown here is derived from an EMBL/GenBank/DDBJ whole genome shotgun (WGS) entry which is preliminary data.</text>
</comment>
<evidence type="ECO:0000313" key="1">
    <source>
        <dbReference type="EMBL" id="KAI5350323.1"/>
    </source>
</evidence>
<proteinExistence type="predicted"/>
<keyword evidence="2" id="KW-1185">Reference proteome</keyword>
<dbReference type="Gene3D" id="2.40.70.10">
    <property type="entry name" value="Acid Proteases"/>
    <property type="match status" value="1"/>
</dbReference>
<organism evidence="1 2">
    <name type="scientific">Prunus dulcis</name>
    <name type="common">Almond</name>
    <name type="synonym">Amygdalus dulcis</name>
    <dbReference type="NCBI Taxonomy" id="3755"/>
    <lineage>
        <taxon>Eukaryota</taxon>
        <taxon>Viridiplantae</taxon>
        <taxon>Streptophyta</taxon>
        <taxon>Embryophyta</taxon>
        <taxon>Tracheophyta</taxon>
        <taxon>Spermatophyta</taxon>
        <taxon>Magnoliopsida</taxon>
        <taxon>eudicotyledons</taxon>
        <taxon>Gunneridae</taxon>
        <taxon>Pentapetalae</taxon>
        <taxon>rosids</taxon>
        <taxon>fabids</taxon>
        <taxon>Rosales</taxon>
        <taxon>Rosaceae</taxon>
        <taxon>Amygdaloideae</taxon>
        <taxon>Amygdaleae</taxon>
        <taxon>Prunus</taxon>
    </lineage>
</organism>